<reference evidence="1" key="1">
    <citation type="journal article" date="2019" name="Sci. Rep.">
        <title>Draft genome of Tanacetum cinerariifolium, the natural source of mosquito coil.</title>
        <authorList>
            <person name="Yamashiro T."/>
            <person name="Shiraishi A."/>
            <person name="Satake H."/>
            <person name="Nakayama K."/>
        </authorList>
    </citation>
    <scope>NUCLEOTIDE SEQUENCE</scope>
</reference>
<sequence length="113" mass="13122">MTVDPSEYRQSEELRKMPDMHRDWQVMKCRFLDKRLSASMMMVLMRQTVSYDMLDHMVMTDKTLLVVETETTDTLADVVDTVFGSTDAGRAKQVGLSFVHSSVELHWHDIHVD</sequence>
<accession>A0A699SW07</accession>
<gene>
    <name evidence="1" type="ORF">Tci_872883</name>
</gene>
<dbReference type="AlphaFoldDB" id="A0A699SW07"/>
<comment type="caution">
    <text evidence="1">The sequence shown here is derived from an EMBL/GenBank/DDBJ whole genome shotgun (WGS) entry which is preliminary data.</text>
</comment>
<organism evidence="1">
    <name type="scientific">Tanacetum cinerariifolium</name>
    <name type="common">Dalmatian daisy</name>
    <name type="synonym">Chrysanthemum cinerariifolium</name>
    <dbReference type="NCBI Taxonomy" id="118510"/>
    <lineage>
        <taxon>Eukaryota</taxon>
        <taxon>Viridiplantae</taxon>
        <taxon>Streptophyta</taxon>
        <taxon>Embryophyta</taxon>
        <taxon>Tracheophyta</taxon>
        <taxon>Spermatophyta</taxon>
        <taxon>Magnoliopsida</taxon>
        <taxon>eudicotyledons</taxon>
        <taxon>Gunneridae</taxon>
        <taxon>Pentapetalae</taxon>
        <taxon>asterids</taxon>
        <taxon>campanulids</taxon>
        <taxon>Asterales</taxon>
        <taxon>Asteraceae</taxon>
        <taxon>Asteroideae</taxon>
        <taxon>Anthemideae</taxon>
        <taxon>Anthemidinae</taxon>
        <taxon>Tanacetum</taxon>
    </lineage>
</organism>
<evidence type="ECO:0000313" key="1">
    <source>
        <dbReference type="EMBL" id="GFD00914.1"/>
    </source>
</evidence>
<proteinExistence type="predicted"/>
<feature type="non-terminal residue" evidence="1">
    <location>
        <position position="113"/>
    </location>
</feature>
<dbReference type="EMBL" id="BKCJ011187966">
    <property type="protein sequence ID" value="GFD00914.1"/>
    <property type="molecule type" value="Genomic_DNA"/>
</dbReference>
<name>A0A699SW07_TANCI</name>
<protein>
    <submittedName>
        <fullName evidence="1">Uncharacterized protein</fullName>
    </submittedName>
</protein>